<sequence>MSYDPWTEDYQRMSLCFAKTLNWSDTDAATKAIADFKRAYTQNRHSLPQTDSERAFHLVAEAASLIDYRLPFSDENTAEKIINTAHDLLNEATTLDKNCHDAQRMLAASRCPSFEAYYRFLKDRLDQVRSDCEAARDAVCGHTILDEELARELAMRPYIRWAATLAVRALICGRYRVAADLLQELLDIDPQDRSGARYTAALVYAKLEDEQALESIALCTLRLGDPAHEDAWMLLARIALAYKRRDIQAAELFLHELMSSYPQAAAVLMRQDELPDGVFCRISVRPFSEDELTLAVSEASVLLQEGCDDGAHGPLGNWLARRAEDLLKSEA</sequence>
<evidence type="ECO:0000313" key="1">
    <source>
        <dbReference type="EMBL" id="SEB76282.1"/>
    </source>
</evidence>
<name>A0AB38A6X1_9ACTN</name>
<protein>
    <recommendedName>
        <fullName evidence="3">Tetratricopeptide repeat-containing protein</fullName>
    </recommendedName>
</protein>
<reference evidence="1 2" key="1">
    <citation type="submission" date="2016-10" db="EMBL/GenBank/DDBJ databases">
        <authorList>
            <person name="Varghese N."/>
            <person name="Submissions S."/>
        </authorList>
    </citation>
    <scope>NUCLEOTIDE SEQUENCE [LARGE SCALE GENOMIC DNA]</scope>
    <source>
        <strain evidence="1 2">DSM 20586</strain>
    </source>
</reference>
<evidence type="ECO:0000313" key="2">
    <source>
        <dbReference type="Proteomes" id="UP000183687"/>
    </source>
</evidence>
<accession>A0AB38A6X1</accession>
<dbReference type="EMBL" id="FNSH01000001">
    <property type="protein sequence ID" value="SEB76282.1"/>
    <property type="molecule type" value="Genomic_DNA"/>
</dbReference>
<comment type="caution">
    <text evidence="1">The sequence shown here is derived from an EMBL/GenBank/DDBJ whole genome shotgun (WGS) entry which is preliminary data.</text>
</comment>
<dbReference type="Proteomes" id="UP000183687">
    <property type="component" value="Unassembled WGS sequence"/>
</dbReference>
<gene>
    <name evidence="1" type="ORF">SAMN04489746_1019</name>
</gene>
<organism evidence="1 2">
    <name type="scientific">Atopobium minutum</name>
    <dbReference type="NCBI Taxonomy" id="1381"/>
    <lineage>
        <taxon>Bacteria</taxon>
        <taxon>Bacillati</taxon>
        <taxon>Actinomycetota</taxon>
        <taxon>Coriobacteriia</taxon>
        <taxon>Coriobacteriales</taxon>
        <taxon>Atopobiaceae</taxon>
        <taxon>Atopobium</taxon>
    </lineage>
</organism>
<dbReference type="RefSeq" id="WP_002562825.1">
    <property type="nucleotide sequence ID" value="NZ_CALJSN010000007.1"/>
</dbReference>
<dbReference type="AlphaFoldDB" id="A0AB38A6X1"/>
<evidence type="ECO:0008006" key="3">
    <source>
        <dbReference type="Google" id="ProtNLM"/>
    </source>
</evidence>
<dbReference type="SUPFAM" id="SSF48452">
    <property type="entry name" value="TPR-like"/>
    <property type="match status" value="1"/>
</dbReference>
<proteinExistence type="predicted"/>
<dbReference type="Gene3D" id="1.25.40.10">
    <property type="entry name" value="Tetratricopeptide repeat domain"/>
    <property type="match status" value="1"/>
</dbReference>
<dbReference type="InterPro" id="IPR011990">
    <property type="entry name" value="TPR-like_helical_dom_sf"/>
</dbReference>